<dbReference type="NCBIfam" id="TIGR01058">
    <property type="entry name" value="parE_Gpos"/>
    <property type="match status" value="1"/>
</dbReference>
<organism evidence="10 11">
    <name type="scientific">Acholeplasma laidlawii</name>
    <dbReference type="NCBI Taxonomy" id="2148"/>
    <lineage>
        <taxon>Bacteria</taxon>
        <taxon>Bacillati</taxon>
        <taxon>Mycoplasmatota</taxon>
        <taxon>Mollicutes</taxon>
        <taxon>Acholeplasmatales</taxon>
        <taxon>Acholeplasmataceae</taxon>
        <taxon>Acholeplasma</taxon>
    </lineage>
</organism>
<dbReference type="FunFam" id="3.30.230.10:FF:000005">
    <property type="entry name" value="DNA gyrase subunit B"/>
    <property type="match status" value="1"/>
</dbReference>
<evidence type="ECO:0000256" key="3">
    <source>
        <dbReference type="ARBA" id="ARBA00010708"/>
    </source>
</evidence>
<dbReference type="Pfam" id="PF00204">
    <property type="entry name" value="DNA_gyraseB"/>
    <property type="match status" value="1"/>
</dbReference>
<dbReference type="InterPro" id="IPR005740">
    <property type="entry name" value="ParE_type2"/>
</dbReference>
<dbReference type="InterPro" id="IPR001241">
    <property type="entry name" value="Topo_IIA"/>
</dbReference>
<dbReference type="Pfam" id="PF00986">
    <property type="entry name" value="DNA_gyraseB_C"/>
    <property type="match status" value="1"/>
</dbReference>
<dbReference type="InterPro" id="IPR020568">
    <property type="entry name" value="Ribosomal_Su5_D2-typ_SF"/>
</dbReference>
<dbReference type="GO" id="GO:0006265">
    <property type="term" value="P:DNA topological change"/>
    <property type="evidence" value="ECO:0007669"/>
    <property type="project" value="InterPro"/>
</dbReference>
<dbReference type="SMART" id="SM00433">
    <property type="entry name" value="TOP2c"/>
    <property type="match status" value="1"/>
</dbReference>
<comment type="caution">
    <text evidence="10">The sequence shown here is derived from an EMBL/GenBank/DDBJ whole genome shotgun (WGS) entry which is preliminary data.</text>
</comment>
<dbReference type="Pfam" id="PF02518">
    <property type="entry name" value="HATPase_c"/>
    <property type="match status" value="1"/>
</dbReference>
<dbReference type="RefSeq" id="WP_143215685.1">
    <property type="nucleotide sequence ID" value="NZ_JACAOE010000001.1"/>
</dbReference>
<dbReference type="GO" id="GO:0034335">
    <property type="term" value="F:DNA negative supercoiling activity"/>
    <property type="evidence" value="ECO:0007669"/>
    <property type="project" value="UniProtKB-ARBA"/>
</dbReference>
<evidence type="ECO:0000313" key="11">
    <source>
        <dbReference type="Proteomes" id="UP000315938"/>
    </source>
</evidence>
<keyword evidence="6" id="KW-0460">Magnesium</keyword>
<dbReference type="SUPFAM" id="SSF55874">
    <property type="entry name" value="ATPase domain of HSP90 chaperone/DNA topoisomerase II/histidine kinase"/>
    <property type="match status" value="1"/>
</dbReference>
<evidence type="ECO:0000313" key="10">
    <source>
        <dbReference type="EMBL" id="TRY00167.1"/>
    </source>
</evidence>
<dbReference type="InterPro" id="IPR002288">
    <property type="entry name" value="DNA_gyrase_B_C"/>
</dbReference>
<evidence type="ECO:0000256" key="2">
    <source>
        <dbReference type="ARBA" id="ARBA00001946"/>
    </source>
</evidence>
<evidence type="ECO:0000256" key="5">
    <source>
        <dbReference type="ARBA" id="ARBA00022723"/>
    </source>
</evidence>
<dbReference type="EMBL" id="VKID01000001">
    <property type="protein sequence ID" value="TRY00167.1"/>
    <property type="molecule type" value="Genomic_DNA"/>
</dbReference>
<reference evidence="10 11" key="1">
    <citation type="submission" date="2019-07" db="EMBL/GenBank/DDBJ databases">
        <title>Genome sequence of Acholeplasma laidlawii strain with increased resistance to erythromycin.</title>
        <authorList>
            <person name="Medvedeva E.S."/>
            <person name="Baranova N.B."/>
            <person name="Siniagina M.N."/>
            <person name="Mouzykantov A."/>
            <person name="Chernova O.A."/>
            <person name="Chernov V.M."/>
        </authorList>
    </citation>
    <scope>NUCLEOTIDE SEQUENCE [LARGE SCALE GENOMIC DNA]</scope>
    <source>
        <strain evidence="10 11">PG8REry</strain>
    </source>
</reference>
<dbReference type="InterPro" id="IPR014721">
    <property type="entry name" value="Ribsml_uS5_D2-typ_fold_subgr"/>
</dbReference>
<dbReference type="PRINTS" id="PR01159">
    <property type="entry name" value="DNAGYRASEB"/>
</dbReference>
<dbReference type="PROSITE" id="PS50880">
    <property type="entry name" value="TOPRIM"/>
    <property type="match status" value="1"/>
</dbReference>
<dbReference type="PANTHER" id="PTHR45866:SF12">
    <property type="entry name" value="DNA TOPOISOMERASE 4 SUBUNIT B"/>
    <property type="match status" value="1"/>
</dbReference>
<keyword evidence="5" id="KW-0479">Metal-binding</keyword>
<dbReference type="Gene3D" id="3.40.50.670">
    <property type="match status" value="1"/>
</dbReference>
<comment type="cofactor">
    <cofactor evidence="2">
        <name>Mg(2+)</name>
        <dbReference type="ChEBI" id="CHEBI:18420"/>
    </cofactor>
</comment>
<dbReference type="InterPro" id="IPR003594">
    <property type="entry name" value="HATPase_dom"/>
</dbReference>
<dbReference type="Pfam" id="PF01751">
    <property type="entry name" value="Toprim"/>
    <property type="match status" value="1"/>
</dbReference>
<dbReference type="GO" id="GO:0003677">
    <property type="term" value="F:DNA binding"/>
    <property type="evidence" value="ECO:0007669"/>
    <property type="project" value="UniProtKB-KW"/>
</dbReference>
<dbReference type="GO" id="GO:0046872">
    <property type="term" value="F:metal ion binding"/>
    <property type="evidence" value="ECO:0007669"/>
    <property type="project" value="UniProtKB-KW"/>
</dbReference>
<dbReference type="PROSITE" id="PS00177">
    <property type="entry name" value="TOPOISOMERASE_II"/>
    <property type="match status" value="1"/>
</dbReference>
<dbReference type="InterPro" id="IPR013759">
    <property type="entry name" value="Topo_IIA_B_C"/>
</dbReference>
<dbReference type="InterPro" id="IPR018522">
    <property type="entry name" value="TopoIIA_CS"/>
</dbReference>
<evidence type="ECO:0000256" key="6">
    <source>
        <dbReference type="ARBA" id="ARBA00022842"/>
    </source>
</evidence>
<dbReference type="SUPFAM" id="SSF54211">
    <property type="entry name" value="Ribosomal protein S5 domain 2-like"/>
    <property type="match status" value="1"/>
</dbReference>
<keyword evidence="8 10" id="KW-0413">Isomerase</keyword>
<dbReference type="FunFam" id="3.40.50.670:FF:000002">
    <property type="entry name" value="DNA gyrase subunit B"/>
    <property type="match status" value="1"/>
</dbReference>
<dbReference type="Proteomes" id="UP000315938">
    <property type="component" value="Unassembled WGS sequence"/>
</dbReference>
<accession>A0A553IIY5</accession>
<dbReference type="SMART" id="SM00387">
    <property type="entry name" value="HATPase_c"/>
    <property type="match status" value="1"/>
</dbReference>
<dbReference type="CDD" id="cd16928">
    <property type="entry name" value="HATPase_GyrB-like"/>
    <property type="match status" value="1"/>
</dbReference>
<dbReference type="InterPro" id="IPR036890">
    <property type="entry name" value="HATPase_C_sf"/>
</dbReference>
<dbReference type="PANTHER" id="PTHR45866">
    <property type="entry name" value="DNA GYRASE/TOPOISOMERASE SUBUNIT B"/>
    <property type="match status" value="1"/>
</dbReference>
<dbReference type="Gene3D" id="3.30.565.10">
    <property type="entry name" value="Histidine kinase-like ATPase, C-terminal domain"/>
    <property type="match status" value="1"/>
</dbReference>
<dbReference type="InterPro" id="IPR000565">
    <property type="entry name" value="Topo_IIA_B"/>
</dbReference>
<evidence type="ECO:0000256" key="8">
    <source>
        <dbReference type="ARBA" id="ARBA00023235"/>
    </source>
</evidence>
<dbReference type="NCBIfam" id="NF004189">
    <property type="entry name" value="PRK05644.1"/>
    <property type="match status" value="1"/>
</dbReference>
<comment type="similarity">
    <text evidence="3">Belongs to the type II topoisomerase GyrB family.</text>
</comment>
<feature type="domain" description="Toprim" evidence="9">
    <location>
        <begin position="426"/>
        <end position="540"/>
    </location>
</feature>
<comment type="catalytic activity">
    <reaction evidence="1">
        <text>ATP-dependent breakage, passage and rejoining of double-stranded DNA.</text>
        <dbReference type="EC" id="5.6.2.2"/>
    </reaction>
</comment>
<dbReference type="CDD" id="cd00822">
    <property type="entry name" value="TopoII_Trans_DNA_gyrase"/>
    <property type="match status" value="1"/>
</dbReference>
<protein>
    <recommendedName>
        <fullName evidence="4">DNA topoisomerase (ATP-hydrolyzing)</fullName>
        <ecNumber evidence="4">5.6.2.2</ecNumber>
    </recommendedName>
</protein>
<evidence type="ECO:0000256" key="1">
    <source>
        <dbReference type="ARBA" id="ARBA00000185"/>
    </source>
</evidence>
<dbReference type="AlphaFoldDB" id="A0A553IIY5"/>
<dbReference type="GO" id="GO:0005524">
    <property type="term" value="F:ATP binding"/>
    <property type="evidence" value="ECO:0007669"/>
    <property type="project" value="InterPro"/>
</dbReference>
<dbReference type="InterPro" id="IPR013506">
    <property type="entry name" value="Topo_IIA_bsu_dom2"/>
</dbReference>
<evidence type="ECO:0000256" key="4">
    <source>
        <dbReference type="ARBA" id="ARBA00012895"/>
    </source>
</evidence>
<name>A0A553IIY5_ACHLA</name>
<evidence type="ECO:0000256" key="7">
    <source>
        <dbReference type="ARBA" id="ARBA00023125"/>
    </source>
</evidence>
<dbReference type="InterPro" id="IPR013760">
    <property type="entry name" value="Topo_IIA-like_dom_sf"/>
</dbReference>
<proteinExistence type="inferred from homology"/>
<gene>
    <name evidence="10" type="primary">parE</name>
    <name evidence="10" type="ORF">FNV44_03740</name>
</gene>
<keyword evidence="7" id="KW-0238">DNA-binding</keyword>
<dbReference type="GO" id="GO:0005694">
    <property type="term" value="C:chromosome"/>
    <property type="evidence" value="ECO:0007669"/>
    <property type="project" value="InterPro"/>
</dbReference>
<sequence length="651" mass="73000">MAKTNYDETSIQILEGLEAVRKRPGMYIGSTDHRGLHHLVWEIVDNAMDEVLAGFGSEITVTIKPDNAIEVLDDGRGMPYKKHTSGVPTTQVIFTVLHAGGKFGGDGAYKVAGGLHGVGSSVVNALSSVLEVTVYKDGGIFRQRFENGGKKIFNQEKIGDTKKTGTQVYFKPDPSIFSTTLYNYDTIKERLKESAYLIKGLKINLIDERNNKKETFKFDEGIKAYVEFMNTGKNALHDVTDVEGTFNTAKDSAIEVEVALQYTDSYSENIISFVNNVRTKDGGTHEIGFKSALTKVINDYARKYNHIKEKDSNIDGVDIREGLTAIVSLRIPETVLEFEGQTKGKLGTPEARNALETVFYENFNTFLEENSDAALSIITKAVAAANAREAARKAREEARAGKKRSKKEVILSGKLTPAQGKDKSINELFLVEGDSAGGSAKQGRNRRFQAILPLRGKVINTERTNTETILKNEEISTMIYTIGADFGEDFDIKKCNYNKVIIMTDADDDGAHIQTLLLTFFFRYMRPLIEAGRLYIAQPPFYKVTYKKNKKEETVYAWSDEDLKETLESIGQNYMITRFKGLGEMNFYQLWETTMNPESRTLIQVTIDDLNVSDKHISVLMGDQVAPRREWIEANVDFEVTDEFDIEGKVR</sequence>
<dbReference type="Gene3D" id="3.30.230.10">
    <property type="match status" value="1"/>
</dbReference>
<dbReference type="PRINTS" id="PR00418">
    <property type="entry name" value="TPI2FAMILY"/>
</dbReference>
<dbReference type="InterPro" id="IPR006171">
    <property type="entry name" value="TOPRIM_dom"/>
</dbReference>
<dbReference type="SUPFAM" id="SSF56719">
    <property type="entry name" value="Type II DNA topoisomerase"/>
    <property type="match status" value="1"/>
</dbReference>
<dbReference type="FunFam" id="3.30.565.10:FF:000002">
    <property type="entry name" value="DNA gyrase subunit B"/>
    <property type="match status" value="1"/>
</dbReference>
<dbReference type="EC" id="5.6.2.2" evidence="4"/>
<evidence type="ECO:0000259" key="9">
    <source>
        <dbReference type="PROSITE" id="PS50880"/>
    </source>
</evidence>